<protein>
    <submittedName>
        <fullName evidence="2">Uncharacterized protein</fullName>
    </submittedName>
</protein>
<name>A0ABU6TVM1_9FABA</name>
<proteinExistence type="predicted"/>
<accession>A0ABU6TVM1</accession>
<keyword evidence="3" id="KW-1185">Reference proteome</keyword>
<evidence type="ECO:0000313" key="2">
    <source>
        <dbReference type="EMBL" id="MED6152880.1"/>
    </source>
</evidence>
<sequence length="99" mass="10911">MDQQLLAQEAPTPRPTPRRALGSLGVALTFPNQVQSPRISVEDQAYAWKQAKQLTSTLESTHRRGSPCLCVEITNPAQSQVKSKPSQVKFLGKIVISLR</sequence>
<feature type="non-terminal residue" evidence="2">
    <location>
        <position position="99"/>
    </location>
</feature>
<gene>
    <name evidence="2" type="ORF">PIB30_096218</name>
</gene>
<comment type="caution">
    <text evidence="2">The sequence shown here is derived from an EMBL/GenBank/DDBJ whole genome shotgun (WGS) entry which is preliminary data.</text>
</comment>
<dbReference type="EMBL" id="JASCZI010092884">
    <property type="protein sequence ID" value="MED6152880.1"/>
    <property type="molecule type" value="Genomic_DNA"/>
</dbReference>
<feature type="region of interest" description="Disordered" evidence="1">
    <location>
        <begin position="1"/>
        <end position="20"/>
    </location>
</feature>
<evidence type="ECO:0000313" key="3">
    <source>
        <dbReference type="Proteomes" id="UP001341840"/>
    </source>
</evidence>
<dbReference type="Proteomes" id="UP001341840">
    <property type="component" value="Unassembled WGS sequence"/>
</dbReference>
<organism evidence="2 3">
    <name type="scientific">Stylosanthes scabra</name>
    <dbReference type="NCBI Taxonomy" id="79078"/>
    <lineage>
        <taxon>Eukaryota</taxon>
        <taxon>Viridiplantae</taxon>
        <taxon>Streptophyta</taxon>
        <taxon>Embryophyta</taxon>
        <taxon>Tracheophyta</taxon>
        <taxon>Spermatophyta</taxon>
        <taxon>Magnoliopsida</taxon>
        <taxon>eudicotyledons</taxon>
        <taxon>Gunneridae</taxon>
        <taxon>Pentapetalae</taxon>
        <taxon>rosids</taxon>
        <taxon>fabids</taxon>
        <taxon>Fabales</taxon>
        <taxon>Fabaceae</taxon>
        <taxon>Papilionoideae</taxon>
        <taxon>50 kb inversion clade</taxon>
        <taxon>dalbergioids sensu lato</taxon>
        <taxon>Dalbergieae</taxon>
        <taxon>Pterocarpus clade</taxon>
        <taxon>Stylosanthes</taxon>
    </lineage>
</organism>
<evidence type="ECO:0000256" key="1">
    <source>
        <dbReference type="SAM" id="MobiDB-lite"/>
    </source>
</evidence>
<reference evidence="2 3" key="1">
    <citation type="journal article" date="2023" name="Plants (Basel)">
        <title>Bridging the Gap: Combining Genomics and Transcriptomics Approaches to Understand Stylosanthes scabra, an Orphan Legume from the Brazilian Caatinga.</title>
        <authorList>
            <person name="Ferreira-Neto J.R.C."/>
            <person name="da Silva M.D."/>
            <person name="Binneck E."/>
            <person name="de Melo N.F."/>
            <person name="da Silva R.H."/>
            <person name="de Melo A.L.T.M."/>
            <person name="Pandolfi V."/>
            <person name="Bustamante F.O."/>
            <person name="Brasileiro-Vidal A.C."/>
            <person name="Benko-Iseppon A.M."/>
        </authorList>
    </citation>
    <scope>NUCLEOTIDE SEQUENCE [LARGE SCALE GENOMIC DNA]</scope>
    <source>
        <tissue evidence="2">Leaves</tissue>
    </source>
</reference>